<dbReference type="PROSITE" id="PS50822">
    <property type="entry name" value="PIWI"/>
    <property type="match status" value="1"/>
</dbReference>
<feature type="domain" description="PAZ" evidence="3">
    <location>
        <begin position="223"/>
        <end position="343"/>
    </location>
</feature>
<dbReference type="SMART" id="SM00950">
    <property type="entry name" value="Piwi"/>
    <property type="match status" value="1"/>
</dbReference>
<dbReference type="InterPro" id="IPR036085">
    <property type="entry name" value="PAZ_dom_sf"/>
</dbReference>
<gene>
    <name evidence="5" type="ORF">BJ508DRAFT_412505</name>
</gene>
<dbReference type="Pfam" id="PF16487">
    <property type="entry name" value="ArgoMid"/>
    <property type="match status" value="1"/>
</dbReference>
<dbReference type="InterPro" id="IPR036397">
    <property type="entry name" value="RNaseH_sf"/>
</dbReference>
<evidence type="ECO:0000256" key="2">
    <source>
        <dbReference type="SAM" id="MobiDB-lite"/>
    </source>
</evidence>
<dbReference type="PROSITE" id="PS50821">
    <property type="entry name" value="PAZ"/>
    <property type="match status" value="1"/>
</dbReference>
<dbReference type="InterPro" id="IPR032474">
    <property type="entry name" value="Argonaute_N"/>
</dbReference>
<keyword evidence="6" id="KW-1185">Reference proteome</keyword>
<dbReference type="SUPFAM" id="SSF101690">
    <property type="entry name" value="PAZ domain"/>
    <property type="match status" value="1"/>
</dbReference>
<dbReference type="InterPro" id="IPR003165">
    <property type="entry name" value="Piwi"/>
</dbReference>
<dbReference type="PANTHER" id="PTHR22891">
    <property type="entry name" value="EUKARYOTIC TRANSLATION INITIATION FACTOR 2C"/>
    <property type="match status" value="1"/>
</dbReference>
<evidence type="ECO:0000313" key="6">
    <source>
        <dbReference type="Proteomes" id="UP000275078"/>
    </source>
</evidence>
<dbReference type="Pfam" id="PF02170">
    <property type="entry name" value="PAZ"/>
    <property type="match status" value="1"/>
</dbReference>
<dbReference type="SMART" id="SM00949">
    <property type="entry name" value="PAZ"/>
    <property type="match status" value="1"/>
</dbReference>
<feature type="domain" description="Piwi" evidence="4">
    <location>
        <begin position="517"/>
        <end position="824"/>
    </location>
</feature>
<comment type="similarity">
    <text evidence="1">Belongs to the argonaute family.</text>
</comment>
<evidence type="ECO:0000259" key="3">
    <source>
        <dbReference type="PROSITE" id="PS50821"/>
    </source>
</evidence>
<dbReference type="Gene3D" id="3.40.50.2300">
    <property type="match status" value="1"/>
</dbReference>
<accession>A0A3N4IGK1</accession>
<dbReference type="Pfam" id="PF02171">
    <property type="entry name" value="Piwi"/>
    <property type="match status" value="1"/>
</dbReference>
<dbReference type="InterPro" id="IPR032473">
    <property type="entry name" value="Argonaute_Mid_dom"/>
</dbReference>
<dbReference type="EMBL" id="ML119657">
    <property type="protein sequence ID" value="RPA84756.1"/>
    <property type="molecule type" value="Genomic_DNA"/>
</dbReference>
<dbReference type="InterPro" id="IPR032472">
    <property type="entry name" value="ArgoL2"/>
</dbReference>
<dbReference type="InterPro" id="IPR003100">
    <property type="entry name" value="PAZ_dom"/>
</dbReference>
<dbReference type="GO" id="GO:0003723">
    <property type="term" value="F:RNA binding"/>
    <property type="evidence" value="ECO:0007669"/>
    <property type="project" value="InterPro"/>
</dbReference>
<dbReference type="Gene3D" id="2.170.260.10">
    <property type="entry name" value="paz domain"/>
    <property type="match status" value="1"/>
</dbReference>
<proteinExistence type="inferred from homology"/>
<evidence type="ECO:0000313" key="5">
    <source>
        <dbReference type="EMBL" id="RPA84756.1"/>
    </source>
</evidence>
<protein>
    <submittedName>
        <fullName evidence="5">Piwi-domain-containing protein</fullName>
    </submittedName>
</protein>
<dbReference type="AlphaFoldDB" id="A0A3N4IGK1"/>
<dbReference type="OrthoDB" id="10252740at2759"/>
<dbReference type="CDD" id="cd04657">
    <property type="entry name" value="Piwi_ago-like"/>
    <property type="match status" value="1"/>
</dbReference>
<dbReference type="Proteomes" id="UP000275078">
    <property type="component" value="Unassembled WGS sequence"/>
</dbReference>
<dbReference type="Pfam" id="PF08699">
    <property type="entry name" value="ArgoL1"/>
    <property type="match status" value="1"/>
</dbReference>
<dbReference type="SUPFAM" id="SSF53098">
    <property type="entry name" value="Ribonuclease H-like"/>
    <property type="match status" value="1"/>
</dbReference>
<dbReference type="SMART" id="SM01163">
    <property type="entry name" value="DUF1785"/>
    <property type="match status" value="1"/>
</dbReference>
<dbReference type="STRING" id="1160509.A0A3N4IGK1"/>
<evidence type="ECO:0000259" key="4">
    <source>
        <dbReference type="PROSITE" id="PS50822"/>
    </source>
</evidence>
<dbReference type="Pfam" id="PF16486">
    <property type="entry name" value="ArgoN"/>
    <property type="match status" value="1"/>
</dbReference>
<dbReference type="InterPro" id="IPR045246">
    <property type="entry name" value="Piwi_ago-like"/>
</dbReference>
<dbReference type="Pfam" id="PF16488">
    <property type="entry name" value="ArgoL2"/>
    <property type="match status" value="1"/>
</dbReference>
<reference evidence="5 6" key="1">
    <citation type="journal article" date="2018" name="Nat. Ecol. Evol.">
        <title>Pezizomycetes genomes reveal the molecular basis of ectomycorrhizal truffle lifestyle.</title>
        <authorList>
            <person name="Murat C."/>
            <person name="Payen T."/>
            <person name="Noel B."/>
            <person name="Kuo A."/>
            <person name="Morin E."/>
            <person name="Chen J."/>
            <person name="Kohler A."/>
            <person name="Krizsan K."/>
            <person name="Balestrini R."/>
            <person name="Da Silva C."/>
            <person name="Montanini B."/>
            <person name="Hainaut M."/>
            <person name="Levati E."/>
            <person name="Barry K.W."/>
            <person name="Belfiori B."/>
            <person name="Cichocki N."/>
            <person name="Clum A."/>
            <person name="Dockter R.B."/>
            <person name="Fauchery L."/>
            <person name="Guy J."/>
            <person name="Iotti M."/>
            <person name="Le Tacon F."/>
            <person name="Lindquist E.A."/>
            <person name="Lipzen A."/>
            <person name="Malagnac F."/>
            <person name="Mello A."/>
            <person name="Molinier V."/>
            <person name="Miyauchi S."/>
            <person name="Poulain J."/>
            <person name="Riccioni C."/>
            <person name="Rubini A."/>
            <person name="Sitrit Y."/>
            <person name="Splivallo R."/>
            <person name="Traeger S."/>
            <person name="Wang M."/>
            <person name="Zifcakova L."/>
            <person name="Wipf D."/>
            <person name="Zambonelli A."/>
            <person name="Paolocci F."/>
            <person name="Nowrousian M."/>
            <person name="Ottonello S."/>
            <person name="Baldrian P."/>
            <person name="Spatafora J.W."/>
            <person name="Henrissat B."/>
            <person name="Nagy L.G."/>
            <person name="Aury J.M."/>
            <person name="Wincker P."/>
            <person name="Grigoriev I.V."/>
            <person name="Bonfante P."/>
            <person name="Martin F.M."/>
        </authorList>
    </citation>
    <scope>NUCLEOTIDE SEQUENCE [LARGE SCALE GENOMIC DNA]</scope>
    <source>
        <strain evidence="5 6">RN42</strain>
    </source>
</reference>
<evidence type="ECO:0000256" key="1">
    <source>
        <dbReference type="RuleBase" id="RU361178"/>
    </source>
</evidence>
<dbReference type="CDD" id="cd02846">
    <property type="entry name" value="PAZ_argonaute_like"/>
    <property type="match status" value="1"/>
</dbReference>
<feature type="region of interest" description="Disordered" evidence="2">
    <location>
        <begin position="831"/>
        <end position="865"/>
    </location>
</feature>
<dbReference type="InterPro" id="IPR014811">
    <property type="entry name" value="ArgoL1"/>
</dbReference>
<dbReference type="InterPro" id="IPR012337">
    <property type="entry name" value="RNaseH-like_sf"/>
</dbReference>
<sequence length="882" mass="99523">MATSFGHDVNVYPKRPGFGTKGKAIKLGLNSFGVSKFPTAKVHQYDVNVGNGTEKRALIRKIWNRPEVQSKFGQAQGSVLFDGNKLAWSIVELPFRDSIVIDVDLDSEDTRPRRTPRDNKFKVVIKKSSTVALQTVDAFVKGQYRLDNDVIVGITFLDHLMRETPSNKFLSIKRSFFEGKDSRVLSGGVEAWKGIFQSVRATQGGRLTLNVDVATSVFWSAGSVLDIVAKHLRCDSIDALVTKLEKSPTATRELRRFKKIGFTVGYRQLSKDKKFTIEAFTRDGADKTMFERRLKDSERTETVSVAKYFLEQYNIRLRYPRLPLIRTKKKNEMFPMELARVEPGQRYPFKLDERQTADMIKFTVTRPNERRAHIMKNVASLDWANDPILRRYGLTIDPNMIQTMARVLPAPKVVYGQGSQKNNFQPIDGRWDLRGLKFVKPTVIKNWGIMVFARQRECDTACLQQFVRQFCSTWVAHGGVVENPKPHIMYANTMQVDVNCNELYRATGNAFNSRPQILFFILQQKSAQPYNDIKSFCDTKIGIVSQCLQSRHTSFPQAKPQYCSNVAMKVNAKLGGSNHWISPADTPFGKGSKPTILIGADVSHAAPGSEKPSFASMVGSMDLPGTRFSAICNTNGQRVETIHTANMIKFIVRLLRSYRFHTNAIPERIMYFRDGVSEGQYAQIIAEELRDLKAACKTLQDTYNPLVTVTICSKRHHHRFFPTPQDRDAADRNGNVKAGTLVERDITHPTEYDFYLNAHSAIQGTARPVHYHVIHDENKLSVDDFQRLVYNTSYTYIRATCSVSIIPTVYYAHLASNKATGCYEIPELTKDKTTSEAPSVAPQKPAQNSPEGSGSTSSSSDENKVLDIVPLNPNLAAEMWFI</sequence>
<name>A0A3N4IGK1_ASCIM</name>
<dbReference type="Gene3D" id="3.30.420.10">
    <property type="entry name" value="Ribonuclease H-like superfamily/Ribonuclease H"/>
    <property type="match status" value="1"/>
</dbReference>
<organism evidence="5 6">
    <name type="scientific">Ascobolus immersus RN42</name>
    <dbReference type="NCBI Taxonomy" id="1160509"/>
    <lineage>
        <taxon>Eukaryota</taxon>
        <taxon>Fungi</taxon>
        <taxon>Dikarya</taxon>
        <taxon>Ascomycota</taxon>
        <taxon>Pezizomycotina</taxon>
        <taxon>Pezizomycetes</taxon>
        <taxon>Pezizales</taxon>
        <taxon>Ascobolaceae</taxon>
        <taxon>Ascobolus</taxon>
    </lineage>
</organism>